<accession>A0AAW1H3E6</accession>
<proteinExistence type="predicted"/>
<name>A0AAW1H3E6_SAPOF</name>
<protein>
    <submittedName>
        <fullName evidence="1">Uncharacterized protein</fullName>
    </submittedName>
</protein>
<keyword evidence="2" id="KW-1185">Reference proteome</keyword>
<sequence length="154" mass="17951">MYFLTYINRIRISIGLAKNTLYLLYSQFTGMKSTYRTYQASTQIDHTSAQVTLSNIAKRTREHASQGRVITLQNRDTTAAHIRFYSYAHIQRTNNHTSHTSRQFQRPMDHLLNAKQSRNRSNSKSFHVAKHMYTYLLFPSLPTHNPAYFSSTSL</sequence>
<evidence type="ECO:0000313" key="1">
    <source>
        <dbReference type="EMBL" id="KAK9671750.1"/>
    </source>
</evidence>
<reference evidence="1" key="1">
    <citation type="submission" date="2024-03" db="EMBL/GenBank/DDBJ databases">
        <title>WGS assembly of Saponaria officinalis var. Norfolk2.</title>
        <authorList>
            <person name="Jenkins J."/>
            <person name="Shu S."/>
            <person name="Grimwood J."/>
            <person name="Barry K."/>
            <person name="Goodstein D."/>
            <person name="Schmutz J."/>
            <person name="Leebens-Mack J."/>
            <person name="Osbourn A."/>
        </authorList>
    </citation>
    <scope>NUCLEOTIDE SEQUENCE [LARGE SCALE GENOMIC DNA]</scope>
    <source>
        <strain evidence="1">JIC</strain>
    </source>
</reference>
<dbReference type="Proteomes" id="UP001443914">
    <property type="component" value="Unassembled WGS sequence"/>
</dbReference>
<comment type="caution">
    <text evidence="1">The sequence shown here is derived from an EMBL/GenBank/DDBJ whole genome shotgun (WGS) entry which is preliminary data.</text>
</comment>
<dbReference type="AlphaFoldDB" id="A0AAW1H3E6"/>
<dbReference type="EMBL" id="JBDFQZ010000012">
    <property type="protein sequence ID" value="KAK9671750.1"/>
    <property type="molecule type" value="Genomic_DNA"/>
</dbReference>
<gene>
    <name evidence="1" type="ORF">RND81_12G052000</name>
</gene>
<evidence type="ECO:0000313" key="2">
    <source>
        <dbReference type="Proteomes" id="UP001443914"/>
    </source>
</evidence>
<organism evidence="1 2">
    <name type="scientific">Saponaria officinalis</name>
    <name type="common">Common soapwort</name>
    <name type="synonym">Lychnis saponaria</name>
    <dbReference type="NCBI Taxonomy" id="3572"/>
    <lineage>
        <taxon>Eukaryota</taxon>
        <taxon>Viridiplantae</taxon>
        <taxon>Streptophyta</taxon>
        <taxon>Embryophyta</taxon>
        <taxon>Tracheophyta</taxon>
        <taxon>Spermatophyta</taxon>
        <taxon>Magnoliopsida</taxon>
        <taxon>eudicotyledons</taxon>
        <taxon>Gunneridae</taxon>
        <taxon>Pentapetalae</taxon>
        <taxon>Caryophyllales</taxon>
        <taxon>Caryophyllaceae</taxon>
        <taxon>Caryophylleae</taxon>
        <taxon>Saponaria</taxon>
    </lineage>
</organism>